<dbReference type="Pfam" id="PF07872">
    <property type="entry name" value="DUF1659"/>
    <property type="match status" value="1"/>
</dbReference>
<dbReference type="Proteomes" id="UP000290649">
    <property type="component" value="Unassembled WGS sequence"/>
</dbReference>
<sequence>MSANILQSRLTMQLLAGYNEEGKEIFKTKSFSNINNTATDGQLRTTAEALLSLQVHTAEIVTRTNQYAVS</sequence>
<dbReference type="OrthoDB" id="48766at2"/>
<accession>A0A4Q0VLQ7</accession>
<comment type="caution">
    <text evidence="2">The sequence shown here is derived from an EMBL/GenBank/DDBJ whole genome shotgun (WGS) entry which is preliminary data.</text>
</comment>
<name>A0A4Q0VLQ7_9BACI</name>
<feature type="domain" description="DUF1659" evidence="1">
    <location>
        <begin position="3"/>
        <end position="69"/>
    </location>
</feature>
<dbReference type="InterPro" id="IPR012454">
    <property type="entry name" value="DUF1659"/>
</dbReference>
<evidence type="ECO:0000259" key="1">
    <source>
        <dbReference type="Pfam" id="PF07872"/>
    </source>
</evidence>
<dbReference type="AlphaFoldDB" id="A0A4Q0VLQ7"/>
<proteinExistence type="predicted"/>
<evidence type="ECO:0000313" key="2">
    <source>
        <dbReference type="EMBL" id="RXI96367.1"/>
    </source>
</evidence>
<gene>
    <name evidence="2" type="ORF">DS745_21865</name>
</gene>
<organism evidence="2 3">
    <name type="scientific">Anaerobacillus alkaliphilus</name>
    <dbReference type="NCBI Taxonomy" id="1548597"/>
    <lineage>
        <taxon>Bacteria</taxon>
        <taxon>Bacillati</taxon>
        <taxon>Bacillota</taxon>
        <taxon>Bacilli</taxon>
        <taxon>Bacillales</taxon>
        <taxon>Bacillaceae</taxon>
        <taxon>Anaerobacillus</taxon>
    </lineage>
</organism>
<dbReference type="RefSeq" id="WP_129080344.1">
    <property type="nucleotide sequence ID" value="NZ_QOUX01000047.1"/>
</dbReference>
<reference evidence="2 3" key="1">
    <citation type="journal article" date="2019" name="Int. J. Syst. Evol. Microbiol.">
        <title>Anaerobacillus alkaliphilus sp. nov., a novel alkaliphilic and moderately halophilic bacterium.</title>
        <authorList>
            <person name="Borsodi A.K."/>
            <person name="Aszalos J.M."/>
            <person name="Bihari P."/>
            <person name="Nagy I."/>
            <person name="Schumann P."/>
            <person name="Sproer C."/>
            <person name="Kovacs A.L."/>
            <person name="Boka K."/>
            <person name="Dobosy P."/>
            <person name="Ovari M."/>
            <person name="Szili-Kovacs T."/>
            <person name="Toth E."/>
        </authorList>
    </citation>
    <scope>NUCLEOTIDE SEQUENCE [LARGE SCALE GENOMIC DNA]</scope>
    <source>
        <strain evidence="2 3">B16-10</strain>
    </source>
</reference>
<dbReference type="EMBL" id="QOUX01000047">
    <property type="protein sequence ID" value="RXI96367.1"/>
    <property type="molecule type" value="Genomic_DNA"/>
</dbReference>
<keyword evidence="3" id="KW-1185">Reference proteome</keyword>
<protein>
    <submittedName>
        <fullName evidence="2">DUF1659 domain-containing protein</fullName>
    </submittedName>
</protein>
<evidence type="ECO:0000313" key="3">
    <source>
        <dbReference type="Proteomes" id="UP000290649"/>
    </source>
</evidence>